<sequence>MKGISLDSKPFFGVGLYQNANSSFKHQALMRDYRELQKEGDVIRNKLDAAKQRKLMLAAEVRFLRRRYKCLLKTKIFNSSQEQQIEPPLNLVNQTKNKEELFFSRMGTTLCEFSSIPDAKSNRKLSVGKQPSRRSASLFNNLKREQVLHGGKEASHPISTLDSDRNNRGGINCGKETIVQCTIPSFDLNQKEGISRANEVGLRNSTIAFDLNRDSDLSGKEACMPSRVPLFDLNEVSNGDEDFLSNFEPSKFEEAIIVVNDDQNDLKLSMCRNAGEGSTGVGRRKISWQESVALSF</sequence>
<dbReference type="AlphaFoldDB" id="A0AAD2ED30"/>
<evidence type="ECO:0000313" key="2">
    <source>
        <dbReference type="EMBL" id="CAI9787422.1"/>
    </source>
</evidence>
<dbReference type="PANTHER" id="PTHR34807">
    <property type="entry name" value="OS08G0270800 PROTEIN"/>
    <property type="match status" value="1"/>
</dbReference>
<protein>
    <submittedName>
        <fullName evidence="2">Uncharacterized protein</fullName>
    </submittedName>
</protein>
<feature type="coiled-coil region" evidence="1">
    <location>
        <begin position="33"/>
        <end position="67"/>
    </location>
</feature>
<keyword evidence="1" id="KW-0175">Coiled coil</keyword>
<proteinExistence type="predicted"/>
<dbReference type="EMBL" id="OU503058">
    <property type="protein sequence ID" value="CAI9787422.1"/>
    <property type="molecule type" value="Genomic_DNA"/>
</dbReference>
<name>A0AAD2ED30_9LAMI</name>
<keyword evidence="3" id="KW-1185">Reference proteome</keyword>
<dbReference type="Proteomes" id="UP000834106">
    <property type="component" value="Chromosome 23"/>
</dbReference>
<accession>A0AAD2ED30</accession>
<reference evidence="2" key="1">
    <citation type="submission" date="2023-05" db="EMBL/GenBank/DDBJ databases">
        <authorList>
            <person name="Huff M."/>
        </authorList>
    </citation>
    <scope>NUCLEOTIDE SEQUENCE</scope>
</reference>
<organism evidence="2 3">
    <name type="scientific">Fraxinus pennsylvanica</name>
    <dbReference type="NCBI Taxonomy" id="56036"/>
    <lineage>
        <taxon>Eukaryota</taxon>
        <taxon>Viridiplantae</taxon>
        <taxon>Streptophyta</taxon>
        <taxon>Embryophyta</taxon>
        <taxon>Tracheophyta</taxon>
        <taxon>Spermatophyta</taxon>
        <taxon>Magnoliopsida</taxon>
        <taxon>eudicotyledons</taxon>
        <taxon>Gunneridae</taxon>
        <taxon>Pentapetalae</taxon>
        <taxon>asterids</taxon>
        <taxon>lamiids</taxon>
        <taxon>Lamiales</taxon>
        <taxon>Oleaceae</taxon>
        <taxon>Oleeae</taxon>
        <taxon>Fraxinus</taxon>
    </lineage>
</organism>
<evidence type="ECO:0000256" key="1">
    <source>
        <dbReference type="SAM" id="Coils"/>
    </source>
</evidence>
<dbReference type="PANTHER" id="PTHR34807:SF3">
    <property type="entry name" value="OS08G0270800 PROTEIN"/>
    <property type="match status" value="1"/>
</dbReference>
<evidence type="ECO:0000313" key="3">
    <source>
        <dbReference type="Proteomes" id="UP000834106"/>
    </source>
</evidence>
<gene>
    <name evidence="2" type="ORF">FPE_LOCUS34852</name>
</gene>